<name>A0ACC2EP18_DIPCM</name>
<organism evidence="1 2">
    <name type="scientific">Diphasiastrum complanatum</name>
    <name type="common">Issler's clubmoss</name>
    <name type="synonym">Lycopodium complanatum</name>
    <dbReference type="NCBI Taxonomy" id="34168"/>
    <lineage>
        <taxon>Eukaryota</taxon>
        <taxon>Viridiplantae</taxon>
        <taxon>Streptophyta</taxon>
        <taxon>Embryophyta</taxon>
        <taxon>Tracheophyta</taxon>
        <taxon>Lycopodiopsida</taxon>
        <taxon>Lycopodiales</taxon>
        <taxon>Lycopodiaceae</taxon>
        <taxon>Lycopodioideae</taxon>
        <taxon>Diphasiastrum</taxon>
    </lineage>
</organism>
<comment type="caution">
    <text evidence="1">The sequence shown here is derived from an EMBL/GenBank/DDBJ whole genome shotgun (WGS) entry which is preliminary data.</text>
</comment>
<evidence type="ECO:0000313" key="2">
    <source>
        <dbReference type="Proteomes" id="UP001162992"/>
    </source>
</evidence>
<proteinExistence type="predicted"/>
<keyword evidence="2" id="KW-1185">Reference proteome</keyword>
<dbReference type="Proteomes" id="UP001162992">
    <property type="component" value="Chromosome 1"/>
</dbReference>
<dbReference type="EMBL" id="CM055092">
    <property type="protein sequence ID" value="KAJ7568172.1"/>
    <property type="molecule type" value="Genomic_DNA"/>
</dbReference>
<gene>
    <name evidence="1" type="ORF">O6H91_01G021300</name>
</gene>
<evidence type="ECO:0000313" key="1">
    <source>
        <dbReference type="EMBL" id="KAJ7568172.1"/>
    </source>
</evidence>
<protein>
    <submittedName>
        <fullName evidence="1">Uncharacterized protein</fullName>
    </submittedName>
</protein>
<accession>A0ACC2EP18</accession>
<sequence>MAVELLCVHRIHHPQQHLPSPLVRKSMMHHLKPKIQSRRAVLASSHFNMANQLAAAAAEPQLTWEIAAGALAGVAPFVIAGIEFSKRIIAQKRCKLCGGSGLVKRDQYYFRCNGCGSFPPNLCLQQTPSMSLPYLQQASRGSNNINKAYTIHFVLR</sequence>
<reference evidence="2" key="1">
    <citation type="journal article" date="2024" name="Proc. Natl. Acad. Sci. U.S.A.">
        <title>Extraordinary preservation of gene collinearity over three hundred million years revealed in homosporous lycophytes.</title>
        <authorList>
            <person name="Li C."/>
            <person name="Wickell D."/>
            <person name="Kuo L.Y."/>
            <person name="Chen X."/>
            <person name="Nie B."/>
            <person name="Liao X."/>
            <person name="Peng D."/>
            <person name="Ji J."/>
            <person name="Jenkins J."/>
            <person name="Williams M."/>
            <person name="Shu S."/>
            <person name="Plott C."/>
            <person name="Barry K."/>
            <person name="Rajasekar S."/>
            <person name="Grimwood J."/>
            <person name="Han X."/>
            <person name="Sun S."/>
            <person name="Hou Z."/>
            <person name="He W."/>
            <person name="Dai G."/>
            <person name="Sun C."/>
            <person name="Schmutz J."/>
            <person name="Leebens-Mack J.H."/>
            <person name="Li F.W."/>
            <person name="Wang L."/>
        </authorList>
    </citation>
    <scope>NUCLEOTIDE SEQUENCE [LARGE SCALE GENOMIC DNA]</scope>
    <source>
        <strain evidence="2">cv. PW_Plant_1</strain>
    </source>
</reference>